<organism evidence="1 2">
    <name type="scientific">Cyclostephanos tholiformis</name>
    <dbReference type="NCBI Taxonomy" id="382380"/>
    <lineage>
        <taxon>Eukaryota</taxon>
        <taxon>Sar</taxon>
        <taxon>Stramenopiles</taxon>
        <taxon>Ochrophyta</taxon>
        <taxon>Bacillariophyta</taxon>
        <taxon>Coscinodiscophyceae</taxon>
        <taxon>Thalassiosirophycidae</taxon>
        <taxon>Stephanodiscales</taxon>
        <taxon>Stephanodiscaceae</taxon>
        <taxon>Cyclostephanos</taxon>
    </lineage>
</organism>
<proteinExistence type="predicted"/>
<dbReference type="EMBL" id="JALLPB020000002">
    <property type="protein sequence ID" value="KAL3827591.1"/>
    <property type="molecule type" value="Genomic_DNA"/>
</dbReference>
<evidence type="ECO:0000313" key="1">
    <source>
        <dbReference type="EMBL" id="KAL3827591.1"/>
    </source>
</evidence>
<protein>
    <submittedName>
        <fullName evidence="1">Uncharacterized protein</fullName>
    </submittedName>
</protein>
<evidence type="ECO:0000313" key="2">
    <source>
        <dbReference type="Proteomes" id="UP001530377"/>
    </source>
</evidence>
<keyword evidence="2" id="KW-1185">Reference proteome</keyword>
<gene>
    <name evidence="1" type="ORF">ACHAXA_002088</name>
</gene>
<name>A0ABD3STA4_9STRA</name>
<comment type="caution">
    <text evidence="1">The sequence shown here is derived from an EMBL/GenBank/DDBJ whole genome shotgun (WGS) entry which is preliminary data.</text>
</comment>
<accession>A0ABD3STA4</accession>
<sequence length="445" mass="49713">MMPSWSHQQILGALARGPHQSSHDYINYLSEEFVNMINKGQWIVLPYSTIRTLPGLRISPPVDYSWWNVNQETLLLAALNAMQFGHALERLLREILLSNPHLGPVYLIKQDISDGFYQIALNIDDIPKLGVAFPMASVADLVNAHLNAQLPQCPHHLDELVESIPSPDPMVRIHSPLSDVPRDPSLPFPSHPVAYTDVYVNNFMGAAQQSSKGSPDLENRRRVRCHLLHAIDDVFCPLSLGDSPTHREPISLKKLQEGDCSWGTLKLVFSWIIDTVNMTLHLPPHRVSHLRAILDSFPPSQCRTSIKNWHETLGKLRSILLSLPGSHHIFSTMQHALSECMGGRIALTKGVHDAMDDFRWMCANITTRPTRIAELIPLPPVVEGHHDASGAGAGGIWFPSNRLVPWAGFHTKAPIVWRLQWPKAITTILITPDNLTGTITNSDLE</sequence>
<dbReference type="AlphaFoldDB" id="A0ABD3STA4"/>
<feature type="non-terminal residue" evidence="1">
    <location>
        <position position="445"/>
    </location>
</feature>
<reference evidence="1 2" key="1">
    <citation type="submission" date="2024-10" db="EMBL/GenBank/DDBJ databases">
        <title>Updated reference genomes for cyclostephanoid diatoms.</title>
        <authorList>
            <person name="Roberts W.R."/>
            <person name="Alverson A.J."/>
        </authorList>
    </citation>
    <scope>NUCLEOTIDE SEQUENCE [LARGE SCALE GENOMIC DNA]</scope>
    <source>
        <strain evidence="1 2">AJA228-03</strain>
    </source>
</reference>
<dbReference type="Proteomes" id="UP001530377">
    <property type="component" value="Unassembled WGS sequence"/>
</dbReference>